<evidence type="ECO:0000313" key="8">
    <source>
        <dbReference type="Proteomes" id="UP000198618"/>
    </source>
</evidence>
<evidence type="ECO:0000313" key="7">
    <source>
        <dbReference type="EMBL" id="SET23040.1"/>
    </source>
</evidence>
<keyword evidence="3 6" id="KW-0812">Transmembrane</keyword>
<dbReference type="GO" id="GO:0005886">
    <property type="term" value="C:plasma membrane"/>
    <property type="evidence" value="ECO:0007669"/>
    <property type="project" value="UniProtKB-SubCell"/>
</dbReference>
<dbReference type="GO" id="GO:0005436">
    <property type="term" value="F:sodium:phosphate symporter activity"/>
    <property type="evidence" value="ECO:0007669"/>
    <property type="project" value="InterPro"/>
</dbReference>
<evidence type="ECO:0000256" key="4">
    <source>
        <dbReference type="ARBA" id="ARBA00022989"/>
    </source>
</evidence>
<proteinExistence type="predicted"/>
<feature type="transmembrane region" description="Helical" evidence="6">
    <location>
        <begin position="95"/>
        <end position="123"/>
    </location>
</feature>
<dbReference type="NCBIfam" id="NF037997">
    <property type="entry name" value="Na_Pi_symport"/>
    <property type="match status" value="1"/>
</dbReference>
<keyword evidence="2" id="KW-1003">Cell membrane</keyword>
<feature type="transmembrane region" description="Helical" evidence="6">
    <location>
        <begin position="7"/>
        <end position="28"/>
    </location>
</feature>
<feature type="transmembrane region" description="Helical" evidence="6">
    <location>
        <begin position="48"/>
        <end position="74"/>
    </location>
</feature>
<evidence type="ECO:0000256" key="2">
    <source>
        <dbReference type="ARBA" id="ARBA00022475"/>
    </source>
</evidence>
<accession>A0A1I0CTB9</accession>
<feature type="transmembrane region" description="Helical" evidence="6">
    <location>
        <begin position="129"/>
        <end position="149"/>
    </location>
</feature>
<dbReference type="AlphaFoldDB" id="A0A1I0CTB9"/>
<keyword evidence="4 6" id="KW-1133">Transmembrane helix</keyword>
<sequence>MIFFIAFLQFLAGLILGTLIFRSGLFHLSTNTLKKWISNLTDTTWKCIALGILITIILQNISYVIILMMGLITAKRISFRQSIGMIIGANIGTALIIEFITIDLAIFVFPLAVIGAVLCLMKYKNFIHIGYALIGFSLIFGSMWGLRTTALHINTFPYVEHLFLILEQNLLFSSFFGIVITSFLQSFTAVSGLTLSFLFVDSMQLSTGIAILLGGGIGSVIPVLFARKGFSKEARVTAYAFAWISILHYAIYFPLINLLTTLGSALSSQPHLQLTHIHLVATIIVSLFLLFFINPFTNLVYSFHFRKVKK</sequence>
<evidence type="ECO:0000256" key="3">
    <source>
        <dbReference type="ARBA" id="ARBA00022692"/>
    </source>
</evidence>
<dbReference type="Pfam" id="PF02690">
    <property type="entry name" value="Na_Pi_cotrans"/>
    <property type="match status" value="1"/>
</dbReference>
<dbReference type="Proteomes" id="UP000198618">
    <property type="component" value="Unassembled WGS sequence"/>
</dbReference>
<dbReference type="GO" id="GO:0044341">
    <property type="term" value="P:sodium-dependent phosphate transport"/>
    <property type="evidence" value="ECO:0007669"/>
    <property type="project" value="InterPro"/>
</dbReference>
<feature type="transmembrane region" description="Helical" evidence="6">
    <location>
        <begin position="276"/>
        <end position="301"/>
    </location>
</feature>
<evidence type="ECO:0000256" key="5">
    <source>
        <dbReference type="ARBA" id="ARBA00023136"/>
    </source>
</evidence>
<feature type="transmembrane region" description="Helical" evidence="6">
    <location>
        <begin position="205"/>
        <end position="226"/>
    </location>
</feature>
<comment type="subcellular location">
    <subcellularLocation>
        <location evidence="1">Cell membrane</location>
        <topology evidence="1">Multi-pass membrane protein</topology>
    </subcellularLocation>
</comment>
<feature type="transmembrane region" description="Helical" evidence="6">
    <location>
        <begin position="238"/>
        <end position="256"/>
    </location>
</feature>
<evidence type="ECO:0000256" key="6">
    <source>
        <dbReference type="SAM" id="Phobius"/>
    </source>
</evidence>
<dbReference type="EMBL" id="FOHE01000007">
    <property type="protein sequence ID" value="SET23040.1"/>
    <property type="molecule type" value="Genomic_DNA"/>
</dbReference>
<keyword evidence="5 6" id="KW-0472">Membrane</keyword>
<organism evidence="7 8">
    <name type="scientific">Oceanobacillus limi</name>
    <dbReference type="NCBI Taxonomy" id="930131"/>
    <lineage>
        <taxon>Bacteria</taxon>
        <taxon>Bacillati</taxon>
        <taxon>Bacillota</taxon>
        <taxon>Bacilli</taxon>
        <taxon>Bacillales</taxon>
        <taxon>Bacillaceae</taxon>
        <taxon>Oceanobacillus</taxon>
    </lineage>
</organism>
<feature type="transmembrane region" description="Helical" evidence="6">
    <location>
        <begin position="170"/>
        <end position="199"/>
    </location>
</feature>
<gene>
    <name evidence="7" type="ORF">SAMN05216389_10773</name>
</gene>
<protein>
    <submittedName>
        <fullName evidence="7">Phosphate:Na+ symporter</fullName>
    </submittedName>
</protein>
<evidence type="ECO:0000256" key="1">
    <source>
        <dbReference type="ARBA" id="ARBA00004651"/>
    </source>
</evidence>
<keyword evidence="8" id="KW-1185">Reference proteome</keyword>
<dbReference type="InterPro" id="IPR003841">
    <property type="entry name" value="Na/Pi_transpt"/>
</dbReference>
<name>A0A1I0CTB9_9BACI</name>
<reference evidence="7 8" key="1">
    <citation type="submission" date="2016-10" db="EMBL/GenBank/DDBJ databases">
        <authorList>
            <person name="de Groot N.N."/>
        </authorList>
    </citation>
    <scope>NUCLEOTIDE SEQUENCE [LARGE SCALE GENOMIC DNA]</scope>
    <source>
        <strain evidence="7 8">IBRC-M 10780</strain>
    </source>
</reference>